<evidence type="ECO:0000256" key="3">
    <source>
        <dbReference type="ARBA" id="ARBA00022989"/>
    </source>
</evidence>
<evidence type="ECO:0000256" key="5">
    <source>
        <dbReference type="SAM" id="Phobius"/>
    </source>
</evidence>
<accession>A0AAV2HMA9</accession>
<feature type="domain" description="Ion transport" evidence="6">
    <location>
        <begin position="153"/>
        <end position="372"/>
    </location>
</feature>
<dbReference type="Pfam" id="PF00520">
    <property type="entry name" value="Ion_trans"/>
    <property type="match status" value="2"/>
</dbReference>
<feature type="transmembrane region" description="Helical" evidence="5">
    <location>
        <begin position="647"/>
        <end position="667"/>
    </location>
</feature>
<feature type="domain" description="Ion transport" evidence="6">
    <location>
        <begin position="495"/>
        <end position="758"/>
    </location>
</feature>
<feature type="transmembrane region" description="Helical" evidence="5">
    <location>
        <begin position="732"/>
        <end position="755"/>
    </location>
</feature>
<proteinExistence type="predicted"/>
<dbReference type="Gene3D" id="1.20.120.350">
    <property type="entry name" value="Voltage-gated potassium channels. Chain C"/>
    <property type="match status" value="2"/>
</dbReference>
<comment type="subcellular location">
    <subcellularLocation>
        <location evidence="1">Membrane</location>
        <topology evidence="1">Multi-pass membrane protein</topology>
    </subcellularLocation>
</comment>
<dbReference type="AlphaFoldDB" id="A0AAV2HMA9"/>
<dbReference type="Proteomes" id="UP001497497">
    <property type="component" value="Unassembled WGS sequence"/>
</dbReference>
<dbReference type="InterPro" id="IPR005821">
    <property type="entry name" value="Ion_trans_dom"/>
</dbReference>
<keyword evidence="4 5" id="KW-0472">Membrane</keyword>
<keyword evidence="3 5" id="KW-1133">Transmembrane helix</keyword>
<dbReference type="SUPFAM" id="SSF81324">
    <property type="entry name" value="Voltage-gated potassium channels"/>
    <property type="match status" value="2"/>
</dbReference>
<evidence type="ECO:0000313" key="7">
    <source>
        <dbReference type="EMBL" id="CAL1534837.1"/>
    </source>
</evidence>
<name>A0AAV2HMA9_LYMST</name>
<reference evidence="7 8" key="1">
    <citation type="submission" date="2024-04" db="EMBL/GenBank/DDBJ databases">
        <authorList>
            <consortium name="Genoscope - CEA"/>
            <person name="William W."/>
        </authorList>
    </citation>
    <scope>NUCLEOTIDE SEQUENCE [LARGE SCALE GENOMIC DNA]</scope>
</reference>
<dbReference type="GO" id="GO:0019722">
    <property type="term" value="P:calcium-mediated signaling"/>
    <property type="evidence" value="ECO:0007669"/>
    <property type="project" value="TreeGrafter"/>
</dbReference>
<comment type="caution">
    <text evidence="7">The sequence shown here is derived from an EMBL/GenBank/DDBJ whole genome shotgun (WGS) entry which is preliminary data.</text>
</comment>
<dbReference type="GO" id="GO:0015280">
    <property type="term" value="F:ligand-gated sodium channel activity"/>
    <property type="evidence" value="ECO:0007669"/>
    <property type="project" value="TreeGrafter"/>
</dbReference>
<dbReference type="EMBL" id="CAXITT010000183">
    <property type="protein sequence ID" value="CAL1534837.1"/>
    <property type="molecule type" value="Genomic_DNA"/>
</dbReference>
<feature type="transmembrane region" description="Helical" evidence="5">
    <location>
        <begin position="349"/>
        <end position="369"/>
    </location>
</feature>
<keyword evidence="8" id="KW-1185">Reference proteome</keyword>
<protein>
    <recommendedName>
        <fullName evidence="6">Ion transport domain-containing protein</fullName>
    </recommendedName>
</protein>
<evidence type="ECO:0000313" key="8">
    <source>
        <dbReference type="Proteomes" id="UP001497497"/>
    </source>
</evidence>
<dbReference type="GO" id="GO:0022832">
    <property type="term" value="F:voltage-gated channel activity"/>
    <property type="evidence" value="ECO:0007669"/>
    <property type="project" value="InterPro"/>
</dbReference>
<feature type="transmembrane region" description="Helical" evidence="5">
    <location>
        <begin position="566"/>
        <end position="588"/>
    </location>
</feature>
<dbReference type="GO" id="GO:0075509">
    <property type="term" value="P:endocytosis involved in viral entry into host cell"/>
    <property type="evidence" value="ECO:0007669"/>
    <property type="project" value="TreeGrafter"/>
</dbReference>
<evidence type="ECO:0000256" key="2">
    <source>
        <dbReference type="ARBA" id="ARBA00022692"/>
    </source>
</evidence>
<feature type="transmembrane region" description="Helical" evidence="5">
    <location>
        <begin position="116"/>
        <end position="134"/>
    </location>
</feature>
<evidence type="ECO:0000256" key="4">
    <source>
        <dbReference type="ARBA" id="ARBA00023136"/>
    </source>
</evidence>
<feature type="transmembrane region" description="Helical" evidence="5">
    <location>
        <begin position="195"/>
        <end position="214"/>
    </location>
</feature>
<dbReference type="GO" id="GO:0005765">
    <property type="term" value="C:lysosomal membrane"/>
    <property type="evidence" value="ECO:0007669"/>
    <property type="project" value="InterPro"/>
</dbReference>
<organism evidence="7 8">
    <name type="scientific">Lymnaea stagnalis</name>
    <name type="common">Great pond snail</name>
    <name type="synonym">Helix stagnalis</name>
    <dbReference type="NCBI Taxonomy" id="6523"/>
    <lineage>
        <taxon>Eukaryota</taxon>
        <taxon>Metazoa</taxon>
        <taxon>Spiralia</taxon>
        <taxon>Lophotrochozoa</taxon>
        <taxon>Mollusca</taxon>
        <taxon>Gastropoda</taxon>
        <taxon>Heterobranchia</taxon>
        <taxon>Euthyneura</taxon>
        <taxon>Panpulmonata</taxon>
        <taxon>Hygrophila</taxon>
        <taxon>Lymnaeoidea</taxon>
        <taxon>Lymnaeidae</taxon>
        <taxon>Lymnaea</taxon>
    </lineage>
</organism>
<keyword evidence="2 5" id="KW-0812">Transmembrane</keyword>
<gene>
    <name evidence="7" type="ORF">GSLYS_00008797001</name>
</gene>
<sequence length="834" mass="96400">MSETDKIWTKSDGNDPEEIRVALDPELMSTTDADISNLSSPQEIDTNYELSEHHDEDTRDLTEPNTQIEEGNHRIILDEEVLLQAVVLIEDAYSYRTINHRLGANYLHVYRKYQSFPVVVFRITVILLLHLLAFIEDPSSLTKTSDLRTQGTRGSVPCWVTQCLELICLSLLLIDNFLRAYLTGYHYFVRQKWDMAAVAIITVSLLDWAVSFGMNCHEPLRCRRLLRPFFILQNSSLMKKIVRCLKRTLPEVISVLLLLALHIIVFTMFAMLLFPIYEVKESNVTHIASGNGSDIPATTPTVSGLFFGMRYFNSLLESFVSLLVLLTTANHPDVTLPAYSRNRFASIFFIIYLLIGLYFLMNMLLAVIYNQFRGYFLNSMQSSLLRRRLGVRAAFEVMRRKRYGAIGQNKNPFCDLGAGISGSVIKSLIERSLLPQHVRSSLLEKIKDGENQIFSASQFNYIFLSLDNDVVHKQLPAVRWFTHRKWRMIQRILVHKYFTYFGMLMAFTNLIIITIQLGAKYDSSFRENHSTLRIVNFTFVMYYMIEQAVKVWAFGWRRYLADLGNIYDAVITVALVIGETVSASLYGIPYFPSSKEMIAGSSSTTMWNILRLVNVLIIVRLFKAIPHIRSMSLIVMVLVDLLRNMKAFAGILVAIYYVFAIFGMQLFQGKIKYEPEFANKTFPCGTYEQMNYWPNNFDDFFSSIVVLWDVMVVNNWMVFLQVYRDKTSPWSYLYFVAWWLLSVIIVLNLFTALIMENFIMKWDRRRQMSETDSVGANTYEHLTISVHHSNVHSMFKDVLEEPTENELLSSLRAHRYLKLDSGPPCDTEFVPLLN</sequence>
<dbReference type="PANTHER" id="PTHR46768">
    <property type="entry name" value="TWO PORE CALCIUM CHANNEL PROTEIN 2"/>
    <property type="match status" value="1"/>
</dbReference>
<feature type="transmembrane region" description="Helical" evidence="5">
    <location>
        <begin position="534"/>
        <end position="554"/>
    </location>
</feature>
<dbReference type="InterPro" id="IPR027359">
    <property type="entry name" value="Volt_channel_dom_sf"/>
</dbReference>
<feature type="transmembrane region" description="Helical" evidence="5">
    <location>
        <begin position="608"/>
        <end position="626"/>
    </location>
</feature>
<dbReference type="PANTHER" id="PTHR46768:SF1">
    <property type="entry name" value="TWO PORE CHANNEL PROTEIN 2"/>
    <property type="match status" value="1"/>
</dbReference>
<feature type="transmembrane region" description="Helical" evidence="5">
    <location>
        <begin position="700"/>
        <end position="720"/>
    </location>
</feature>
<evidence type="ECO:0000256" key="1">
    <source>
        <dbReference type="ARBA" id="ARBA00004141"/>
    </source>
</evidence>
<dbReference type="Gene3D" id="1.10.287.70">
    <property type="match status" value="2"/>
</dbReference>
<dbReference type="InterPro" id="IPR028798">
    <property type="entry name" value="TPC2"/>
</dbReference>
<feature type="transmembrane region" description="Helical" evidence="5">
    <location>
        <begin position="497"/>
        <end position="519"/>
    </location>
</feature>
<dbReference type="GO" id="GO:0097682">
    <property type="term" value="F:intracellularly phosphatidylinositol-3,5-bisphosphate-gated monatomic cation channel activity"/>
    <property type="evidence" value="ECO:0007669"/>
    <property type="project" value="TreeGrafter"/>
</dbReference>
<evidence type="ECO:0000259" key="6">
    <source>
        <dbReference type="Pfam" id="PF00520"/>
    </source>
</evidence>
<feature type="transmembrane region" description="Helical" evidence="5">
    <location>
        <begin position="252"/>
        <end position="274"/>
    </location>
</feature>